<keyword evidence="4 7" id="KW-0418">Kinase</keyword>
<dbReference type="PROSITE" id="PS50011">
    <property type="entry name" value="PROTEIN_KINASE_DOM"/>
    <property type="match status" value="1"/>
</dbReference>
<reference evidence="8" key="1">
    <citation type="submission" date="2016-02" db="EMBL/GenBank/DDBJ databases">
        <title>Draft genome sequence of Microdochium bolleyi, a fungal endophyte of beachgrass.</title>
        <authorList>
            <consortium name="DOE Joint Genome Institute"/>
            <person name="David A.S."/>
            <person name="May G."/>
            <person name="Haridas S."/>
            <person name="Lim J."/>
            <person name="Wang M."/>
            <person name="Labutti K."/>
            <person name="Lipzen A."/>
            <person name="Barry K."/>
            <person name="Grigoriev I.V."/>
        </authorList>
    </citation>
    <scope>NUCLEOTIDE SEQUENCE [LARGE SCALE GENOMIC DNA]</scope>
    <source>
        <strain evidence="8">J235TASD1</strain>
    </source>
</reference>
<keyword evidence="1" id="KW-0723">Serine/threonine-protein kinase</keyword>
<dbReference type="InterPro" id="IPR008271">
    <property type="entry name" value="Ser/Thr_kinase_AS"/>
</dbReference>
<dbReference type="InterPro" id="IPR011009">
    <property type="entry name" value="Kinase-like_dom_sf"/>
</dbReference>
<proteinExistence type="predicted"/>
<evidence type="ECO:0000313" key="8">
    <source>
        <dbReference type="Proteomes" id="UP000070501"/>
    </source>
</evidence>
<dbReference type="GO" id="GO:0004674">
    <property type="term" value="F:protein serine/threonine kinase activity"/>
    <property type="evidence" value="ECO:0007669"/>
    <property type="project" value="UniProtKB-KW"/>
</dbReference>
<keyword evidence="5" id="KW-0067">ATP-binding</keyword>
<dbReference type="EMBL" id="KQ964257">
    <property type="protein sequence ID" value="KXJ88770.1"/>
    <property type="molecule type" value="Genomic_DNA"/>
</dbReference>
<dbReference type="CDD" id="cd00180">
    <property type="entry name" value="PKc"/>
    <property type="match status" value="1"/>
</dbReference>
<dbReference type="OrthoDB" id="10252171at2759"/>
<dbReference type="Pfam" id="PF00069">
    <property type="entry name" value="Pkinase"/>
    <property type="match status" value="1"/>
</dbReference>
<evidence type="ECO:0000256" key="5">
    <source>
        <dbReference type="ARBA" id="ARBA00022840"/>
    </source>
</evidence>
<dbReference type="GO" id="GO:0005524">
    <property type="term" value="F:ATP binding"/>
    <property type="evidence" value="ECO:0007669"/>
    <property type="project" value="UniProtKB-KW"/>
</dbReference>
<name>A0A136IUV5_9PEZI</name>
<feature type="non-terminal residue" evidence="7">
    <location>
        <position position="1"/>
    </location>
</feature>
<evidence type="ECO:0000256" key="1">
    <source>
        <dbReference type="ARBA" id="ARBA00022527"/>
    </source>
</evidence>
<evidence type="ECO:0000256" key="4">
    <source>
        <dbReference type="ARBA" id="ARBA00022777"/>
    </source>
</evidence>
<dbReference type="SMART" id="SM00220">
    <property type="entry name" value="S_TKc"/>
    <property type="match status" value="1"/>
</dbReference>
<feature type="domain" description="Protein kinase" evidence="6">
    <location>
        <begin position="1"/>
        <end position="133"/>
    </location>
</feature>
<dbReference type="SUPFAM" id="SSF56112">
    <property type="entry name" value="Protein kinase-like (PK-like)"/>
    <property type="match status" value="1"/>
</dbReference>
<accession>A0A136IUV5</accession>
<dbReference type="PROSITE" id="PS00108">
    <property type="entry name" value="PROTEIN_KINASE_ST"/>
    <property type="match status" value="1"/>
</dbReference>
<evidence type="ECO:0000313" key="7">
    <source>
        <dbReference type="EMBL" id="KXJ88770.1"/>
    </source>
</evidence>
<protein>
    <submittedName>
        <fullName evidence="7">Kinase-like domain-containing protein</fullName>
    </submittedName>
</protein>
<gene>
    <name evidence="7" type="ORF">Micbo1qcDRAFT_105390</name>
</gene>
<evidence type="ECO:0000259" key="6">
    <source>
        <dbReference type="PROSITE" id="PS50011"/>
    </source>
</evidence>
<keyword evidence="3" id="KW-0547">Nucleotide-binding</keyword>
<dbReference type="STRING" id="196109.A0A136IUV5"/>
<dbReference type="PANTHER" id="PTHR24351">
    <property type="entry name" value="RIBOSOMAL PROTEIN S6 KINASE"/>
    <property type="match status" value="1"/>
</dbReference>
<dbReference type="Proteomes" id="UP000070501">
    <property type="component" value="Unassembled WGS sequence"/>
</dbReference>
<sequence length="133" mass="14774">ICIVMEYLALGDLQKHIDTTPLPESCARLIASQVLEGLDFMHSNNFVHRDLKPSNIMVKSPGPDWWVKIADFGLSKRRHEDFTTLHTMNRGTMGYAAPEILGLQAGAASYTFAVDMWSLGAVVYKLVTCQAAF</sequence>
<dbReference type="Gene3D" id="1.10.510.10">
    <property type="entry name" value="Transferase(Phosphotransferase) domain 1"/>
    <property type="match status" value="1"/>
</dbReference>
<dbReference type="InParanoid" id="A0A136IUV5"/>
<organism evidence="7 8">
    <name type="scientific">Microdochium bolleyi</name>
    <dbReference type="NCBI Taxonomy" id="196109"/>
    <lineage>
        <taxon>Eukaryota</taxon>
        <taxon>Fungi</taxon>
        <taxon>Dikarya</taxon>
        <taxon>Ascomycota</taxon>
        <taxon>Pezizomycotina</taxon>
        <taxon>Sordariomycetes</taxon>
        <taxon>Xylariomycetidae</taxon>
        <taxon>Xylariales</taxon>
        <taxon>Microdochiaceae</taxon>
        <taxon>Microdochium</taxon>
    </lineage>
</organism>
<dbReference type="AlphaFoldDB" id="A0A136IUV5"/>
<keyword evidence="8" id="KW-1185">Reference proteome</keyword>
<evidence type="ECO:0000256" key="3">
    <source>
        <dbReference type="ARBA" id="ARBA00022741"/>
    </source>
</evidence>
<feature type="non-terminal residue" evidence="7">
    <location>
        <position position="133"/>
    </location>
</feature>
<evidence type="ECO:0000256" key="2">
    <source>
        <dbReference type="ARBA" id="ARBA00022679"/>
    </source>
</evidence>
<keyword evidence="2" id="KW-0808">Transferase</keyword>
<dbReference type="InterPro" id="IPR000719">
    <property type="entry name" value="Prot_kinase_dom"/>
</dbReference>